<evidence type="ECO:0000313" key="4">
    <source>
        <dbReference type="Proteomes" id="UP000289216"/>
    </source>
</evidence>
<protein>
    <submittedName>
        <fullName evidence="3">Uncharacterized protein</fullName>
    </submittedName>
</protein>
<keyword evidence="2" id="KW-0472">Membrane</keyword>
<keyword evidence="2" id="KW-1133">Transmembrane helix</keyword>
<accession>A0A4Q2KW73</accession>
<feature type="compositionally biased region" description="Basic and acidic residues" evidence="1">
    <location>
        <begin position="23"/>
        <end position="33"/>
    </location>
</feature>
<feature type="transmembrane region" description="Helical" evidence="2">
    <location>
        <begin position="75"/>
        <end position="95"/>
    </location>
</feature>
<reference evidence="3 4" key="1">
    <citation type="submission" date="2019-01" db="EMBL/GenBank/DDBJ databases">
        <title>Fusobacterium necrophorum Isolated From the Uterus of Dairy Cows.</title>
        <authorList>
            <person name="Francis A.M."/>
        </authorList>
    </citation>
    <scope>NUCLEOTIDE SEQUENCE [LARGE SCALE GENOMIC DNA]</scope>
    <source>
        <strain evidence="3 4">KG35</strain>
    </source>
</reference>
<dbReference type="Proteomes" id="UP000289216">
    <property type="component" value="Unassembled WGS sequence"/>
</dbReference>
<name>A0A4Q2KW73_9FUSO</name>
<sequence>MGVTVENRTKCQKTKKVQSSETQTHEEQATPRKPDGILTKKIRGKTFVTEIYFDKYKTLKRYTTYGILKLANEIWIIYTRAGIMCIPIMILNIVCKV</sequence>
<dbReference type="AlphaFoldDB" id="A0A4Q2KW73"/>
<evidence type="ECO:0000313" key="3">
    <source>
        <dbReference type="EMBL" id="RXZ69844.1"/>
    </source>
</evidence>
<evidence type="ECO:0000256" key="2">
    <source>
        <dbReference type="SAM" id="Phobius"/>
    </source>
</evidence>
<comment type="caution">
    <text evidence="3">The sequence shown here is derived from an EMBL/GenBank/DDBJ whole genome shotgun (WGS) entry which is preliminary data.</text>
</comment>
<feature type="region of interest" description="Disordered" evidence="1">
    <location>
        <begin position="1"/>
        <end position="33"/>
    </location>
</feature>
<evidence type="ECO:0000256" key="1">
    <source>
        <dbReference type="SAM" id="MobiDB-lite"/>
    </source>
</evidence>
<organism evidence="3 4">
    <name type="scientific">Fusobacterium necrophorum</name>
    <dbReference type="NCBI Taxonomy" id="859"/>
    <lineage>
        <taxon>Bacteria</taxon>
        <taxon>Fusobacteriati</taxon>
        <taxon>Fusobacteriota</taxon>
        <taxon>Fusobacteriia</taxon>
        <taxon>Fusobacteriales</taxon>
        <taxon>Fusobacteriaceae</taxon>
        <taxon>Fusobacterium</taxon>
    </lineage>
</organism>
<dbReference type="EMBL" id="SBAP01000011">
    <property type="protein sequence ID" value="RXZ69844.1"/>
    <property type="molecule type" value="Genomic_DNA"/>
</dbReference>
<gene>
    <name evidence="3" type="ORF">EPT53_05195</name>
</gene>
<keyword evidence="2" id="KW-0812">Transmembrane</keyword>
<proteinExistence type="predicted"/>